<gene>
    <name evidence="2" type="primary">neuB</name>
    <name evidence="2" type="ORF">CKY01_08270</name>
</gene>
<name>A0A329VKL5_9GAMM</name>
<dbReference type="AlphaFoldDB" id="A0A329VKL5"/>
<protein>
    <submittedName>
        <fullName evidence="2">N-acetylneuraminate synthase</fullName>
    </submittedName>
</protein>
<dbReference type="PROSITE" id="PS50844">
    <property type="entry name" value="AFP_LIKE"/>
    <property type="match status" value="1"/>
</dbReference>
<dbReference type="InterPro" id="IPR020007">
    <property type="entry name" value="NeuB/NeuA"/>
</dbReference>
<dbReference type="InterPro" id="IPR013785">
    <property type="entry name" value="Aldolase_TIM"/>
</dbReference>
<dbReference type="RefSeq" id="WP_113025370.1">
    <property type="nucleotide sequence ID" value="NZ_CAWNWQ010000008.1"/>
</dbReference>
<dbReference type="Gene3D" id="3.20.20.70">
    <property type="entry name" value="Aldolase class I"/>
    <property type="match status" value="1"/>
</dbReference>
<dbReference type="Proteomes" id="UP000250870">
    <property type="component" value="Unassembled WGS sequence"/>
</dbReference>
<dbReference type="Pfam" id="PF03102">
    <property type="entry name" value="NeuB"/>
    <property type="match status" value="1"/>
</dbReference>
<dbReference type="InterPro" id="IPR006190">
    <property type="entry name" value="SAF_AFP_Neu5Ac"/>
</dbReference>
<dbReference type="EMBL" id="NSCI01000008">
    <property type="protein sequence ID" value="RAW91547.1"/>
    <property type="molecule type" value="Genomic_DNA"/>
</dbReference>
<sequence length="359" mass="39252">MPKTYIIAEAGINHNGDISLALQLIDAAYSAGADAVKFQTFNANKLVTEYAQQANYQLANTKKEESQLNMLKRLELSYESHKKLISYCKNLGIEFMSTAFDNESLEFLVSDLGLRNLKIASGEITNAPLLLQHARTNCNLILSTGMASLSEIENALAVVAFGFLNEKNINPSINAFHSAYCSPAGQKLLKEKVILLHCTTEYPAPLDDINLKAIDTLNSAFKLPVGYSDHSEGITIPIAAVSKGAIVIEKHFTLDKNMEGPDHKASLEPDELSNMIKAIRAVEKALGNGIKSPQPSEIGNKLVARRSIIAARMIKKGQVISADDLVIKRPGTGMSPYSYWDLINKISKNSYNPGDIINE</sequence>
<evidence type="ECO:0000313" key="2">
    <source>
        <dbReference type="EMBL" id="RAW91547.1"/>
    </source>
</evidence>
<dbReference type="GO" id="GO:0016051">
    <property type="term" value="P:carbohydrate biosynthetic process"/>
    <property type="evidence" value="ECO:0007669"/>
    <property type="project" value="InterPro"/>
</dbReference>
<dbReference type="InterPro" id="IPR051690">
    <property type="entry name" value="PseI-like"/>
</dbReference>
<accession>A0A329VKL5</accession>
<dbReference type="GO" id="GO:0047444">
    <property type="term" value="F:N-acylneuraminate-9-phosphate synthase activity"/>
    <property type="evidence" value="ECO:0007669"/>
    <property type="project" value="TreeGrafter"/>
</dbReference>
<dbReference type="SUPFAM" id="SSF51569">
    <property type="entry name" value="Aldolase"/>
    <property type="match status" value="1"/>
</dbReference>
<dbReference type="SUPFAM" id="SSF51269">
    <property type="entry name" value="AFP III-like domain"/>
    <property type="match status" value="1"/>
</dbReference>
<dbReference type="PANTHER" id="PTHR42966">
    <property type="entry name" value="N-ACETYLNEURAMINATE SYNTHASE"/>
    <property type="match status" value="1"/>
</dbReference>
<dbReference type="CDD" id="cd11615">
    <property type="entry name" value="SAF_NeuB_like"/>
    <property type="match status" value="1"/>
</dbReference>
<dbReference type="Pfam" id="PF08666">
    <property type="entry name" value="SAF"/>
    <property type="match status" value="1"/>
</dbReference>
<organism evidence="2 3">
    <name type="scientific">Photorhabdus laumondii subsp. clarkei</name>
    <dbReference type="NCBI Taxonomy" id="2029685"/>
    <lineage>
        <taxon>Bacteria</taxon>
        <taxon>Pseudomonadati</taxon>
        <taxon>Pseudomonadota</taxon>
        <taxon>Gammaproteobacteria</taxon>
        <taxon>Enterobacterales</taxon>
        <taxon>Morganellaceae</taxon>
        <taxon>Photorhabdus</taxon>
    </lineage>
</organism>
<evidence type="ECO:0000313" key="3">
    <source>
        <dbReference type="Proteomes" id="UP000250870"/>
    </source>
</evidence>
<proteinExistence type="predicted"/>
<dbReference type="NCBIfam" id="TIGR03569">
    <property type="entry name" value="NeuB_NnaB"/>
    <property type="match status" value="1"/>
</dbReference>
<dbReference type="PANTHER" id="PTHR42966:SF1">
    <property type="entry name" value="SIALIC ACID SYNTHASE"/>
    <property type="match status" value="1"/>
</dbReference>
<dbReference type="InterPro" id="IPR057736">
    <property type="entry name" value="SAF_PseI/NeuA/NeuB"/>
</dbReference>
<feature type="domain" description="AFP-like" evidence="1">
    <location>
        <begin position="307"/>
        <end position="359"/>
    </location>
</feature>
<dbReference type="InterPro" id="IPR013132">
    <property type="entry name" value="PseI/NeuA/B-like_N"/>
</dbReference>
<reference evidence="2 3" key="1">
    <citation type="journal article" date="2018" name="Int. J. Syst. Evol. Microbiol.">
        <title>Whole-genome-based revisit of Photorhabdus phylogeny: proposal for the elevation of most Photorhabdus subspecies to the species level and description of one novel species Photorhabdus bodei sp. nov., and one novel subspecies Photorhabdus laumondii subsp. clarkei subsp. nov.</title>
        <authorList>
            <person name="Machado R.A.R."/>
            <person name="Wuthrich D."/>
            <person name="Kuhnert P."/>
            <person name="Arce C.C.M."/>
            <person name="Thonen L."/>
            <person name="Ruiz C."/>
            <person name="Zhang X."/>
            <person name="Robert C.A.M."/>
            <person name="Karimi J."/>
            <person name="Kamali S."/>
            <person name="Ma J."/>
            <person name="Bruggmann R."/>
            <person name="Erb M."/>
        </authorList>
    </citation>
    <scope>NUCLEOTIDE SEQUENCE [LARGE SCALE GENOMIC DNA]</scope>
    <source>
        <strain evidence="2 3">BOJ-47</strain>
    </source>
</reference>
<comment type="caution">
    <text evidence="2">The sequence shown here is derived from an EMBL/GenBank/DDBJ whole genome shotgun (WGS) entry which is preliminary data.</text>
</comment>
<evidence type="ECO:0000259" key="1">
    <source>
        <dbReference type="PROSITE" id="PS50844"/>
    </source>
</evidence>
<dbReference type="InterPro" id="IPR036732">
    <property type="entry name" value="AFP_Neu5c_C_sf"/>
</dbReference>
<dbReference type="InterPro" id="IPR013974">
    <property type="entry name" value="SAF"/>
</dbReference>
<dbReference type="Gene3D" id="3.90.1210.10">
    <property type="entry name" value="Antifreeze-like/N-acetylneuraminic acid synthase C-terminal domain"/>
    <property type="match status" value="1"/>
</dbReference>